<reference evidence="1" key="1">
    <citation type="journal article" date="2004" name="Nature">
        <title>Genome duplication in the teleost fish Tetraodon nigroviridis reveals the early vertebrate proto-karyotype.</title>
        <authorList>
            <person name="Jaillon O."/>
            <person name="Aury J.-M."/>
            <person name="Brunet F."/>
            <person name="Petit J.-L."/>
            <person name="Stange-Thomann N."/>
            <person name="Mauceli E."/>
            <person name="Bouneau L."/>
            <person name="Fischer C."/>
            <person name="Ozouf-Costaz C."/>
            <person name="Bernot A."/>
            <person name="Nicaud S."/>
            <person name="Jaffe D."/>
            <person name="Fisher S."/>
            <person name="Lutfalla G."/>
            <person name="Dossat C."/>
            <person name="Segurens B."/>
            <person name="Dasilva C."/>
            <person name="Salanoubat M."/>
            <person name="Levy M."/>
            <person name="Boudet N."/>
            <person name="Castellano S."/>
            <person name="Anthouard V."/>
            <person name="Jubin C."/>
            <person name="Castelli V."/>
            <person name="Katinka M."/>
            <person name="Vacherie B."/>
            <person name="Biemont C."/>
            <person name="Skalli Z."/>
            <person name="Cattolico L."/>
            <person name="Poulain J."/>
            <person name="De Berardinis V."/>
            <person name="Cruaud C."/>
            <person name="Duprat S."/>
            <person name="Brottier P."/>
            <person name="Coutanceau J.-P."/>
            <person name="Gouzy J."/>
            <person name="Parra G."/>
            <person name="Lardier G."/>
            <person name="Chapple C."/>
            <person name="McKernan K.J."/>
            <person name="McEwan P."/>
            <person name="Bosak S."/>
            <person name="Kellis M."/>
            <person name="Volff J.-N."/>
            <person name="Guigo R."/>
            <person name="Zody M.C."/>
            <person name="Mesirov J."/>
            <person name="Lindblad-Toh K."/>
            <person name="Birren B."/>
            <person name="Nusbaum C."/>
            <person name="Kahn D."/>
            <person name="Robinson-Rechavi M."/>
            <person name="Laudet V."/>
            <person name="Schachter V."/>
            <person name="Quetier F."/>
            <person name="Saurin W."/>
            <person name="Scarpelli C."/>
            <person name="Wincker P."/>
            <person name="Lander E.S."/>
            <person name="Weissenbach J."/>
            <person name="Roest Crollius H."/>
        </authorList>
    </citation>
    <scope>NUCLEOTIDE SEQUENCE [LARGE SCALE GENOMIC DNA]</scope>
</reference>
<gene>
    <name evidence="1" type="ORF">GSTENG00005892001</name>
</gene>
<dbReference type="KEGG" id="tng:GSTEN00005892G001"/>
<comment type="caution">
    <text evidence="1">The sequence shown here is derived from an EMBL/GenBank/DDBJ whole genome shotgun (WGS) entry which is preliminary data.</text>
</comment>
<protein>
    <submittedName>
        <fullName evidence="1">(spotted green pufferfish) hypothetical protein</fullName>
    </submittedName>
</protein>
<accession>Q4T773</accession>
<dbReference type="AlphaFoldDB" id="Q4T773"/>
<dbReference type="EMBL" id="CAAE01008259">
    <property type="protein sequence ID" value="CAF91259.1"/>
    <property type="molecule type" value="Genomic_DNA"/>
</dbReference>
<name>Q4T773_TETNG</name>
<organism evidence="1">
    <name type="scientific">Tetraodon nigroviridis</name>
    <name type="common">Spotted green pufferfish</name>
    <name type="synonym">Chelonodon nigroviridis</name>
    <dbReference type="NCBI Taxonomy" id="99883"/>
    <lineage>
        <taxon>Eukaryota</taxon>
        <taxon>Metazoa</taxon>
        <taxon>Chordata</taxon>
        <taxon>Craniata</taxon>
        <taxon>Vertebrata</taxon>
        <taxon>Euteleostomi</taxon>
        <taxon>Actinopterygii</taxon>
        <taxon>Neopterygii</taxon>
        <taxon>Teleostei</taxon>
        <taxon>Neoteleostei</taxon>
        <taxon>Acanthomorphata</taxon>
        <taxon>Eupercaria</taxon>
        <taxon>Tetraodontiformes</taxon>
        <taxon>Tetradontoidea</taxon>
        <taxon>Tetraodontidae</taxon>
        <taxon>Tetraodon</taxon>
    </lineage>
</organism>
<proteinExistence type="predicted"/>
<evidence type="ECO:0000313" key="1">
    <source>
        <dbReference type="EMBL" id="CAF91259.1"/>
    </source>
</evidence>
<sequence>MAESDGDAEAALYEYDAPSQVVDLKELQDAEGDDGWFGATPEQGRVLNSDAWRRFCGTATAVVKATLKISLNCHHLRL</sequence>
<reference evidence="1" key="2">
    <citation type="submission" date="2004-02" db="EMBL/GenBank/DDBJ databases">
        <authorList>
            <consortium name="Genoscope"/>
            <consortium name="Whitehead Institute Centre for Genome Research"/>
        </authorList>
    </citation>
    <scope>NUCLEOTIDE SEQUENCE</scope>
</reference>